<dbReference type="InterPro" id="IPR029058">
    <property type="entry name" value="AB_hydrolase_fold"/>
</dbReference>
<keyword evidence="4" id="KW-0687">Ribonucleoprotein</keyword>
<dbReference type="Gene3D" id="3.40.50.1820">
    <property type="entry name" value="alpha/beta hydrolase"/>
    <property type="match status" value="1"/>
</dbReference>
<dbReference type="PANTHER" id="PTHR12277">
    <property type="entry name" value="ALPHA/BETA HYDROLASE DOMAIN-CONTAINING PROTEIN"/>
    <property type="match status" value="1"/>
</dbReference>
<dbReference type="Proteomes" id="UP001152797">
    <property type="component" value="Unassembled WGS sequence"/>
</dbReference>
<evidence type="ECO:0000313" key="3">
    <source>
        <dbReference type="EMBL" id="CAI4015121.1"/>
    </source>
</evidence>
<evidence type="ECO:0000313" key="4">
    <source>
        <dbReference type="EMBL" id="CAL4802433.1"/>
    </source>
</evidence>
<keyword evidence="5" id="KW-1185">Reference proteome</keyword>
<accession>A0A9P1DTD8</accession>
<dbReference type="EMBL" id="CAMXCT030006514">
    <property type="protein sequence ID" value="CAL4802433.1"/>
    <property type="molecule type" value="Genomic_DNA"/>
</dbReference>
<dbReference type="Pfam" id="PF00561">
    <property type="entry name" value="Abhydrolase_1"/>
    <property type="match status" value="1"/>
</dbReference>
<dbReference type="InterPro" id="IPR000073">
    <property type="entry name" value="AB_hydrolase_1"/>
</dbReference>
<feature type="domain" description="AB hydrolase-1" evidence="2">
    <location>
        <begin position="106"/>
        <end position="223"/>
    </location>
</feature>
<comment type="caution">
    <text evidence="3">The sequence shown here is derived from an EMBL/GenBank/DDBJ whole genome shotgun (WGS) entry which is preliminary data.</text>
</comment>
<evidence type="ECO:0000313" key="5">
    <source>
        <dbReference type="Proteomes" id="UP001152797"/>
    </source>
</evidence>
<reference evidence="3" key="1">
    <citation type="submission" date="2022-10" db="EMBL/GenBank/DDBJ databases">
        <authorList>
            <person name="Chen Y."/>
            <person name="Dougan E. K."/>
            <person name="Chan C."/>
            <person name="Rhodes N."/>
            <person name="Thang M."/>
        </authorList>
    </citation>
    <scope>NUCLEOTIDE SEQUENCE</scope>
</reference>
<sequence>MEQPLQMAEPEPDDVPYCRQKARCCCCKPPRWTHCPICLLVFYVLLMPAIYVVAHFLVYPGDDYANVDGSLYGASCKVFNFTGRNGPVAAEQCVSAAKGTTSGPVPVVAFGGNGMNMYDTVESVLDFLPKDQQWEVYSFSFPGSQYAPRSGWTTERRTEADALDLLQHISAKKEQKIVVFGWSLGSSVAAFVTSQKPDLVQCVMLGNPFTSIRDVALSWTYNFAALYLYLLDTWPTKAFAANFGVPSIVMSSLEDQVVPVWMHGEIYKQVPVSEKLLVELQVGHMDMFMFRQDTAKAIHQWCVPSSTEHRLI</sequence>
<evidence type="ECO:0000256" key="1">
    <source>
        <dbReference type="SAM" id="Phobius"/>
    </source>
</evidence>
<keyword evidence="1" id="KW-1133">Transmembrane helix</keyword>
<keyword evidence="1" id="KW-0812">Transmembrane</keyword>
<feature type="transmembrane region" description="Helical" evidence="1">
    <location>
        <begin position="37"/>
        <end position="58"/>
    </location>
</feature>
<organism evidence="3">
    <name type="scientific">Cladocopium goreaui</name>
    <dbReference type="NCBI Taxonomy" id="2562237"/>
    <lineage>
        <taxon>Eukaryota</taxon>
        <taxon>Sar</taxon>
        <taxon>Alveolata</taxon>
        <taxon>Dinophyceae</taxon>
        <taxon>Suessiales</taxon>
        <taxon>Symbiodiniaceae</taxon>
        <taxon>Cladocopium</taxon>
    </lineage>
</organism>
<protein>
    <submittedName>
        <fullName evidence="4">60S ribosomal protein L17</fullName>
    </submittedName>
</protein>
<dbReference type="PANTHER" id="PTHR12277:SF79">
    <property type="entry name" value="XAA-PRO DIPEPTIDYL-PEPTIDASE-RELATED"/>
    <property type="match status" value="1"/>
</dbReference>
<name>A0A9P1DTD8_9DINO</name>
<dbReference type="AlphaFoldDB" id="A0A9P1DTD8"/>
<dbReference type="GO" id="GO:0005840">
    <property type="term" value="C:ribosome"/>
    <property type="evidence" value="ECO:0007669"/>
    <property type="project" value="UniProtKB-KW"/>
</dbReference>
<reference evidence="4 5" key="2">
    <citation type="submission" date="2024-05" db="EMBL/GenBank/DDBJ databases">
        <authorList>
            <person name="Chen Y."/>
            <person name="Shah S."/>
            <person name="Dougan E. K."/>
            <person name="Thang M."/>
            <person name="Chan C."/>
        </authorList>
    </citation>
    <scope>NUCLEOTIDE SEQUENCE [LARGE SCALE GENOMIC DNA]</scope>
</reference>
<dbReference type="OrthoDB" id="442530at2759"/>
<proteinExistence type="predicted"/>
<dbReference type="EMBL" id="CAMXCT010006514">
    <property type="protein sequence ID" value="CAI4015121.1"/>
    <property type="molecule type" value="Genomic_DNA"/>
</dbReference>
<dbReference type="EMBL" id="CAMXCT020006514">
    <property type="protein sequence ID" value="CAL1168496.1"/>
    <property type="molecule type" value="Genomic_DNA"/>
</dbReference>
<evidence type="ECO:0000259" key="2">
    <source>
        <dbReference type="Pfam" id="PF00561"/>
    </source>
</evidence>
<keyword evidence="1" id="KW-0472">Membrane</keyword>
<gene>
    <name evidence="3" type="ORF">C1SCF055_LOCUS39969</name>
</gene>
<dbReference type="SUPFAM" id="SSF53474">
    <property type="entry name" value="alpha/beta-Hydrolases"/>
    <property type="match status" value="1"/>
</dbReference>
<keyword evidence="4" id="KW-0689">Ribosomal protein</keyword>